<keyword evidence="3" id="KW-1185">Reference proteome</keyword>
<organism evidence="2 3">
    <name type="scientific">Fusarium venenatum</name>
    <dbReference type="NCBI Taxonomy" id="56646"/>
    <lineage>
        <taxon>Eukaryota</taxon>
        <taxon>Fungi</taxon>
        <taxon>Dikarya</taxon>
        <taxon>Ascomycota</taxon>
        <taxon>Pezizomycotina</taxon>
        <taxon>Sordariomycetes</taxon>
        <taxon>Hypocreomycetidae</taxon>
        <taxon>Hypocreales</taxon>
        <taxon>Nectriaceae</taxon>
        <taxon>Fusarium</taxon>
    </lineage>
</organism>
<evidence type="ECO:0000313" key="3">
    <source>
        <dbReference type="Proteomes" id="UP000245910"/>
    </source>
</evidence>
<dbReference type="Proteomes" id="UP000245910">
    <property type="component" value="Chromosome III"/>
</dbReference>
<name>A0A2L2TFV9_9HYPO</name>
<sequence>MWMGPAFLCVLATKKKALLHKKAGKAQHNRFRRMLGSPLEIYNQSRSPADGTRPGAPGL</sequence>
<reference evidence="3" key="1">
    <citation type="submission" date="2014-10" db="EMBL/GenBank/DDBJ databases">
        <authorList>
            <person name="King R."/>
        </authorList>
    </citation>
    <scope>NUCLEOTIDE SEQUENCE [LARGE SCALE GENOMIC DNA]</scope>
    <source>
        <strain evidence="3">A3/5</strain>
    </source>
</reference>
<dbReference type="AlphaFoldDB" id="A0A2L2TFV9"/>
<protein>
    <submittedName>
        <fullName evidence="2">Uncharacterized protein</fullName>
    </submittedName>
</protein>
<dbReference type="EMBL" id="LN649231">
    <property type="protein sequence ID" value="CEI68849.1"/>
    <property type="molecule type" value="Genomic_DNA"/>
</dbReference>
<evidence type="ECO:0000256" key="1">
    <source>
        <dbReference type="SAM" id="MobiDB-lite"/>
    </source>
</evidence>
<accession>A0A2L2TFV9</accession>
<evidence type="ECO:0000313" key="2">
    <source>
        <dbReference type="EMBL" id="CEI68849.1"/>
    </source>
</evidence>
<proteinExistence type="predicted"/>
<feature type="region of interest" description="Disordered" evidence="1">
    <location>
        <begin position="37"/>
        <end position="59"/>
    </location>
</feature>